<keyword evidence="3" id="KW-0964">Secreted</keyword>
<accession>A0A7W6K3P4</accession>
<evidence type="ECO:0000256" key="1">
    <source>
        <dbReference type="ARBA" id="ARBA00005709"/>
    </source>
</evidence>
<reference evidence="6 7" key="1">
    <citation type="submission" date="2020-08" db="EMBL/GenBank/DDBJ databases">
        <title>Genomic Encyclopedia of Type Strains, Phase IV (KMG-IV): sequencing the most valuable type-strain genomes for metagenomic binning, comparative biology and taxonomic classification.</title>
        <authorList>
            <person name="Goeker M."/>
        </authorList>
    </citation>
    <scope>NUCLEOTIDE SEQUENCE [LARGE SCALE GENOMIC DNA]</scope>
    <source>
        <strain evidence="6 7">DSM 26385</strain>
    </source>
</reference>
<keyword evidence="2 3" id="KW-0975">Bacterial flagellum</keyword>
<dbReference type="GO" id="GO:0009288">
    <property type="term" value="C:bacterial-type flagellum"/>
    <property type="evidence" value="ECO:0007669"/>
    <property type="project" value="UniProtKB-SubCell"/>
</dbReference>
<feature type="domain" description="Flagellin N-terminal" evidence="4">
    <location>
        <begin position="4"/>
        <end position="136"/>
    </location>
</feature>
<dbReference type="InterPro" id="IPR001029">
    <property type="entry name" value="Flagellin_N"/>
</dbReference>
<comment type="function">
    <text evidence="3">Flagellin is the subunit protein which polymerizes to form the filaments of bacterial flagella.</text>
</comment>
<name>A0A7W6K3P4_9HYPH</name>
<keyword evidence="6" id="KW-0969">Cilium</keyword>
<dbReference type="GO" id="GO:0005576">
    <property type="term" value="C:extracellular region"/>
    <property type="evidence" value="ECO:0007669"/>
    <property type="project" value="UniProtKB-SubCell"/>
</dbReference>
<dbReference type="Pfam" id="PF00700">
    <property type="entry name" value="Flagellin_C"/>
    <property type="match status" value="1"/>
</dbReference>
<keyword evidence="7" id="KW-1185">Reference proteome</keyword>
<protein>
    <recommendedName>
        <fullName evidence="3">Flagellin</fullName>
    </recommendedName>
</protein>
<comment type="similarity">
    <text evidence="1 3">Belongs to the bacterial flagellin family.</text>
</comment>
<dbReference type="Gene3D" id="1.20.1330.10">
    <property type="entry name" value="f41 fragment of flagellin, N-terminal domain"/>
    <property type="match status" value="1"/>
</dbReference>
<evidence type="ECO:0000256" key="2">
    <source>
        <dbReference type="ARBA" id="ARBA00023143"/>
    </source>
</evidence>
<comment type="subcellular location">
    <subcellularLocation>
        <location evidence="3">Secreted</location>
    </subcellularLocation>
    <subcellularLocation>
        <location evidence="3">Bacterial flagellum</location>
    </subcellularLocation>
</comment>
<dbReference type="EMBL" id="JACIDU010000013">
    <property type="protein sequence ID" value="MBB4104590.1"/>
    <property type="molecule type" value="Genomic_DNA"/>
</dbReference>
<comment type="caution">
    <text evidence="6">The sequence shown here is derived from an EMBL/GenBank/DDBJ whole genome shotgun (WGS) entry which is preliminary data.</text>
</comment>
<dbReference type="GO" id="GO:0005198">
    <property type="term" value="F:structural molecule activity"/>
    <property type="evidence" value="ECO:0007669"/>
    <property type="project" value="UniProtKB-UniRule"/>
</dbReference>
<keyword evidence="6" id="KW-0282">Flagellum</keyword>
<dbReference type="PANTHER" id="PTHR42792:SF2">
    <property type="entry name" value="FLAGELLIN"/>
    <property type="match status" value="1"/>
</dbReference>
<proteinExistence type="inferred from homology"/>
<keyword evidence="6" id="KW-0966">Cell projection</keyword>
<dbReference type="Proteomes" id="UP000584824">
    <property type="component" value="Unassembled WGS sequence"/>
</dbReference>
<organism evidence="6 7">
    <name type="scientific">Allorhizobium borbori</name>
    <dbReference type="NCBI Taxonomy" id="485907"/>
    <lineage>
        <taxon>Bacteria</taxon>
        <taxon>Pseudomonadati</taxon>
        <taxon>Pseudomonadota</taxon>
        <taxon>Alphaproteobacteria</taxon>
        <taxon>Hyphomicrobiales</taxon>
        <taxon>Rhizobiaceae</taxon>
        <taxon>Rhizobium/Agrobacterium group</taxon>
        <taxon>Allorhizobium</taxon>
    </lineage>
</organism>
<dbReference type="SUPFAM" id="SSF64518">
    <property type="entry name" value="Phase 1 flagellin"/>
    <property type="match status" value="1"/>
</dbReference>
<dbReference type="AlphaFoldDB" id="A0A7W6K3P4"/>
<dbReference type="Pfam" id="PF00669">
    <property type="entry name" value="Flagellin_N"/>
    <property type="match status" value="1"/>
</dbReference>
<dbReference type="PANTHER" id="PTHR42792">
    <property type="entry name" value="FLAGELLIN"/>
    <property type="match status" value="1"/>
</dbReference>
<dbReference type="InterPro" id="IPR001492">
    <property type="entry name" value="Flagellin"/>
</dbReference>
<evidence type="ECO:0000259" key="4">
    <source>
        <dbReference type="Pfam" id="PF00669"/>
    </source>
</evidence>
<feature type="domain" description="Flagellin C-terminal" evidence="5">
    <location>
        <begin position="207"/>
        <end position="291"/>
    </location>
</feature>
<dbReference type="InterPro" id="IPR046358">
    <property type="entry name" value="Flagellin_C"/>
</dbReference>
<dbReference type="RefSeq" id="WP_183793672.1">
    <property type="nucleotide sequence ID" value="NZ_JACIDU010000013.1"/>
</dbReference>
<evidence type="ECO:0000313" key="7">
    <source>
        <dbReference type="Proteomes" id="UP000584824"/>
    </source>
</evidence>
<evidence type="ECO:0000259" key="5">
    <source>
        <dbReference type="Pfam" id="PF00700"/>
    </source>
</evidence>
<evidence type="ECO:0000256" key="3">
    <source>
        <dbReference type="RuleBase" id="RU362073"/>
    </source>
</evidence>
<evidence type="ECO:0000313" key="6">
    <source>
        <dbReference type="EMBL" id="MBB4104590.1"/>
    </source>
</evidence>
<sequence length="293" mass="30109">MTSINTNTSAMAALQTLRSINSNLESTQGRVSSGYKVGSASDNAAYWSIATTMRSDNGAIGAATDALGVGAAKVDVAYAAVESAIDVVNEIKTKLVSLNESTVDDDKVWDEVKQLQSQLVSIANAASFNGENWMLGATATNSVVTSFVRTSGSGVTVTSETITTGSFALFGKNATTGMADTASGVLKDIAAFTSLSLASTAVAASLSTVETALKALTTGGSVLGSISKRIDLQTEFSTKLSDAIESGVSKLVDANMEEESAKLSALQTQQQLAIQSLSIANSSSQNILSLFRG</sequence>
<dbReference type="PRINTS" id="PR00207">
    <property type="entry name" value="FLAGELLIN"/>
</dbReference>
<gene>
    <name evidence="6" type="ORF">GGQ66_003168</name>
</gene>